<dbReference type="GO" id="GO:0036038">
    <property type="term" value="C:MKS complex"/>
    <property type="evidence" value="ECO:0007669"/>
    <property type="project" value="TreeGrafter"/>
</dbReference>
<dbReference type="PANTHER" id="PTHR12968:SF4">
    <property type="entry name" value="TECTONIC-LIKE COMPLEX MEMBER MKS1"/>
    <property type="match status" value="1"/>
</dbReference>
<evidence type="ECO:0000256" key="2">
    <source>
        <dbReference type="ARBA" id="ARBA00022490"/>
    </source>
</evidence>
<dbReference type="InterPro" id="IPR010796">
    <property type="entry name" value="C2_B9-type_dom"/>
</dbReference>
<keyword evidence="3" id="KW-0970">Cilium biogenesis/degradation</keyword>
<dbReference type="OMA" id="WRWPPAP"/>
<dbReference type="Proteomes" id="UP000694545">
    <property type="component" value="Unplaced"/>
</dbReference>
<keyword evidence="5" id="KW-0966">Cell projection</keyword>
<evidence type="ECO:0000256" key="1">
    <source>
        <dbReference type="ARBA" id="ARBA00004120"/>
    </source>
</evidence>
<protein>
    <submittedName>
        <fullName evidence="6">Uncharacterized protein</fullName>
    </submittedName>
</protein>
<dbReference type="Ensembl" id="ENSVKKT00000019175.1">
    <property type="protein sequence ID" value="ENSVKKP00000018710.1"/>
    <property type="gene ID" value="ENSVKKG00000012733.1"/>
</dbReference>
<evidence type="ECO:0000313" key="6">
    <source>
        <dbReference type="Ensembl" id="ENSVKKP00000018710.1"/>
    </source>
</evidence>
<evidence type="ECO:0000256" key="3">
    <source>
        <dbReference type="ARBA" id="ARBA00022794"/>
    </source>
</evidence>
<name>A0A8D2L908_VARKO</name>
<accession>A0A8D2L908</accession>
<keyword evidence="7" id="KW-1185">Reference proteome</keyword>
<sequence>MAEAAWGEDAGAAVYRSRDPVCNLRVRVCLQRVTSTSLLLQQLQQPFCPPGQQLIGLATLGPHGLTDDNCTEEEKEEAIIGWQEKLFSQFEVGLYQNESACQSPLDHQYHQDVLKLEGSGRRTNTRIFTYTDHDHFTNLEEVPRAIWP</sequence>
<keyword evidence="2" id="KW-0963">Cytoplasm</keyword>
<proteinExistence type="predicted"/>
<evidence type="ECO:0000256" key="5">
    <source>
        <dbReference type="ARBA" id="ARBA00023273"/>
    </source>
</evidence>
<dbReference type="PANTHER" id="PTHR12968">
    <property type="entry name" value="B9 DOMAIN-CONTAINING"/>
    <property type="match status" value="1"/>
</dbReference>
<evidence type="ECO:0000313" key="7">
    <source>
        <dbReference type="Proteomes" id="UP000694545"/>
    </source>
</evidence>
<dbReference type="GO" id="GO:0060271">
    <property type="term" value="P:cilium assembly"/>
    <property type="evidence" value="ECO:0007669"/>
    <property type="project" value="TreeGrafter"/>
</dbReference>
<reference evidence="6" key="2">
    <citation type="submission" date="2025-09" db="UniProtKB">
        <authorList>
            <consortium name="Ensembl"/>
        </authorList>
    </citation>
    <scope>IDENTIFICATION</scope>
</reference>
<evidence type="ECO:0000256" key="4">
    <source>
        <dbReference type="ARBA" id="ARBA00023212"/>
    </source>
</evidence>
<keyword evidence="4" id="KW-0206">Cytoskeleton</keyword>
<organism evidence="6 7">
    <name type="scientific">Varanus komodoensis</name>
    <name type="common">Komodo dragon</name>
    <dbReference type="NCBI Taxonomy" id="61221"/>
    <lineage>
        <taxon>Eukaryota</taxon>
        <taxon>Metazoa</taxon>
        <taxon>Chordata</taxon>
        <taxon>Craniata</taxon>
        <taxon>Vertebrata</taxon>
        <taxon>Euteleostomi</taxon>
        <taxon>Lepidosauria</taxon>
        <taxon>Squamata</taxon>
        <taxon>Bifurcata</taxon>
        <taxon>Unidentata</taxon>
        <taxon>Episquamata</taxon>
        <taxon>Toxicofera</taxon>
        <taxon>Anguimorpha</taxon>
        <taxon>Paleoanguimorpha</taxon>
        <taxon>Varanoidea</taxon>
        <taxon>Varanidae</taxon>
        <taxon>Varanus</taxon>
    </lineage>
</organism>
<comment type="subcellular location">
    <subcellularLocation>
        <location evidence="1">Cytoplasm</location>
        <location evidence="1">Cytoskeleton</location>
        <location evidence="1">Cilium basal body</location>
    </subcellularLocation>
</comment>
<reference evidence="6" key="1">
    <citation type="submission" date="2025-08" db="UniProtKB">
        <authorList>
            <consortium name="Ensembl"/>
        </authorList>
    </citation>
    <scope>IDENTIFICATION</scope>
</reference>
<dbReference type="AlphaFoldDB" id="A0A8D2L908"/>